<reference evidence="1 2" key="1">
    <citation type="journal article" date="2013" name="Int. J. Syst. Evol. Microbiol.">
        <title>Description of Streptomonospora sediminis sp. nov. and Streptomonospora nanhaiensis sp. nov., and reclassification of Nocardiopsis arabia Hozzein &amp; Goodfellow 2008 as Streptomonospora arabica comb. nov. and emended description of the genus Streptomonospora.</title>
        <authorList>
            <person name="Zhang D.F."/>
            <person name="Pan H.Q."/>
            <person name="He J."/>
            <person name="Zhang X.M."/>
            <person name="Zhang Y.G."/>
            <person name="Klenk H.P."/>
            <person name="Hu J.C."/>
            <person name="Li W.J."/>
        </authorList>
    </citation>
    <scope>NUCLEOTIDE SEQUENCE [LARGE SCALE GENOMIC DNA]</scope>
    <source>
        <strain evidence="1 2">12A09</strain>
    </source>
</reference>
<dbReference type="Proteomes" id="UP001156498">
    <property type="component" value="Chromosome"/>
</dbReference>
<sequence length="248" mass="24995">MTNLTLRTPVTGPVAVALTAPGIQLTVEAVAGITEATLHLSGPAETIQQATATRIETAWVITVPAPAPTVISAGGVTRISGNVVGSVFMSGGQTVINGVTFNNGTVTGATEPVTGLLRVPVESLLGTRIDNGSVDTRGALAGVHHHGRNSSLSVAVVGDLVSDGTNGSVSIGRAHGEIDVHTTNGTVTVGQAGPLTKVRSTNGNVLVHAGCPGRISARTTNGDVAIHKSGYRVDATTSTTNGRDRVYA</sequence>
<proteinExistence type="predicted"/>
<evidence type="ECO:0000313" key="1">
    <source>
        <dbReference type="EMBL" id="WAE72933.1"/>
    </source>
</evidence>
<evidence type="ECO:0000313" key="2">
    <source>
        <dbReference type="Proteomes" id="UP001156498"/>
    </source>
</evidence>
<accession>A0ABY6YL46</accession>
<keyword evidence="2" id="KW-1185">Reference proteome</keyword>
<dbReference type="EMBL" id="CP113264">
    <property type="protein sequence ID" value="WAE72933.1"/>
    <property type="molecule type" value="Genomic_DNA"/>
</dbReference>
<evidence type="ECO:0008006" key="3">
    <source>
        <dbReference type="Google" id="ProtNLM"/>
    </source>
</evidence>
<protein>
    <recommendedName>
        <fullName evidence="3">Adhesin domain-containing protein</fullName>
    </recommendedName>
</protein>
<gene>
    <name evidence="1" type="ORF">OUQ99_27820</name>
</gene>
<organism evidence="1 2">
    <name type="scientific">Streptomonospora nanhaiensis</name>
    <dbReference type="NCBI Taxonomy" id="1323731"/>
    <lineage>
        <taxon>Bacteria</taxon>
        <taxon>Bacillati</taxon>
        <taxon>Actinomycetota</taxon>
        <taxon>Actinomycetes</taxon>
        <taxon>Streptosporangiales</taxon>
        <taxon>Nocardiopsidaceae</taxon>
        <taxon>Streptomonospora</taxon>
    </lineage>
</organism>
<dbReference type="RefSeq" id="WP_267946723.1">
    <property type="nucleotide sequence ID" value="NZ_CP113264.1"/>
</dbReference>
<name>A0ABY6YL46_9ACTN</name>